<dbReference type="CDD" id="cd11386">
    <property type="entry name" value="MCP_signal"/>
    <property type="match status" value="1"/>
</dbReference>
<feature type="region of interest" description="Disordered" evidence="5">
    <location>
        <begin position="1"/>
        <end position="21"/>
    </location>
</feature>
<keyword evidence="3" id="KW-0807">Transducer</keyword>
<feature type="domain" description="Methyl-accepting transducer" evidence="7">
    <location>
        <begin position="182"/>
        <end position="418"/>
    </location>
</feature>
<feature type="coiled-coil region" evidence="4">
    <location>
        <begin position="179"/>
        <end position="220"/>
    </location>
</feature>
<dbReference type="GO" id="GO:0004888">
    <property type="term" value="F:transmembrane signaling receptor activity"/>
    <property type="evidence" value="ECO:0007669"/>
    <property type="project" value="InterPro"/>
</dbReference>
<gene>
    <name evidence="8" type="ORF">CLV74_10630</name>
</gene>
<evidence type="ECO:0000259" key="7">
    <source>
        <dbReference type="PROSITE" id="PS50111"/>
    </source>
</evidence>
<accession>A0A2T0WRJ2</accession>
<dbReference type="PROSITE" id="PS50111">
    <property type="entry name" value="CHEMOTAXIS_TRANSDUC_2"/>
    <property type="match status" value="1"/>
</dbReference>
<comment type="similarity">
    <text evidence="2">Belongs to the methyl-accepting chemotaxis (MCP) protein family.</text>
</comment>
<evidence type="ECO:0000256" key="1">
    <source>
        <dbReference type="ARBA" id="ARBA00022500"/>
    </source>
</evidence>
<evidence type="ECO:0000256" key="4">
    <source>
        <dbReference type="SAM" id="Coils"/>
    </source>
</evidence>
<dbReference type="GO" id="GO:0006935">
    <property type="term" value="P:chemotaxis"/>
    <property type="evidence" value="ECO:0007669"/>
    <property type="project" value="UniProtKB-KW"/>
</dbReference>
<protein>
    <submittedName>
        <fullName evidence="8">Methyl-accepting chemotaxis protein</fullName>
    </submittedName>
</protein>
<dbReference type="GO" id="GO:0007165">
    <property type="term" value="P:signal transduction"/>
    <property type="evidence" value="ECO:0007669"/>
    <property type="project" value="UniProtKB-KW"/>
</dbReference>
<keyword evidence="6" id="KW-0812">Transmembrane</keyword>
<dbReference type="PANTHER" id="PTHR43531">
    <property type="entry name" value="PROTEIN ICFG"/>
    <property type="match status" value="1"/>
</dbReference>
<dbReference type="AlphaFoldDB" id="A0A2T0WRJ2"/>
<name>A0A2T0WRJ2_9RHOB</name>
<dbReference type="PRINTS" id="PR00260">
    <property type="entry name" value="CHEMTRNSDUCR"/>
</dbReference>
<feature type="transmembrane region" description="Helical" evidence="6">
    <location>
        <begin position="41"/>
        <end position="66"/>
    </location>
</feature>
<keyword evidence="4" id="KW-0175">Coiled coil</keyword>
<keyword evidence="6" id="KW-0472">Membrane</keyword>
<dbReference type="PANTHER" id="PTHR43531:SF11">
    <property type="entry name" value="METHYL-ACCEPTING CHEMOTAXIS PROTEIN 3"/>
    <property type="match status" value="1"/>
</dbReference>
<feature type="transmembrane region" description="Helical" evidence="6">
    <location>
        <begin position="158"/>
        <end position="177"/>
    </location>
</feature>
<feature type="transmembrane region" description="Helical" evidence="6">
    <location>
        <begin position="78"/>
        <end position="99"/>
    </location>
</feature>
<dbReference type="Gene3D" id="1.10.287.950">
    <property type="entry name" value="Methyl-accepting chemotaxis protein"/>
    <property type="match status" value="1"/>
</dbReference>
<dbReference type="SUPFAM" id="SSF58104">
    <property type="entry name" value="Methyl-accepting chemotaxis protein (MCP) signaling domain"/>
    <property type="match status" value="1"/>
</dbReference>
<dbReference type="InterPro" id="IPR051310">
    <property type="entry name" value="MCP_chemotaxis"/>
</dbReference>
<dbReference type="RefSeq" id="WP_170108021.1">
    <property type="nucleotide sequence ID" value="NZ_PVTQ01000006.1"/>
</dbReference>
<sequence>MTVDPSKQSSAPADQAKPGSSEDYSKLARMVCLGLTPVSPLAAFMVGAPLTAVAVSSVIFGLLGLLSIRMSETAKPMVLSFALVGHAAAFVAAFAGHKWQIDAHMLFFAILAIIATMNSIPALGVAVVVAAVHHLSFGLLLPSAVFPSVGMFENLQRVILHAVIVIFESAVLLASMLQRARAAKEIAAARENLARTAADAEEAQVEAENSREQALAVAERTRREGQKAAVAVEEISAAANSAKDSATNAQAVVRKTQEYAEQSRLVVDRAKEAMGAIKVSSTEIDTIVTVIDEIARQTDLLALNAAVESARAGEAGRGFAVVAQEVRKLAQRSADASQQIRNLVSTSSEQVMEGVDLVGETGDALTRILDAVAELNTMMADISLVTQHQAEGLSQVSVAISQIDTIAEDDAVQQLNAGANVRAASVKKGELSFTF</sequence>
<keyword evidence="6" id="KW-1133">Transmembrane helix</keyword>
<evidence type="ECO:0000313" key="8">
    <source>
        <dbReference type="EMBL" id="PRY89328.1"/>
    </source>
</evidence>
<evidence type="ECO:0000256" key="2">
    <source>
        <dbReference type="ARBA" id="ARBA00029447"/>
    </source>
</evidence>
<dbReference type="SMART" id="SM00283">
    <property type="entry name" value="MA"/>
    <property type="match status" value="1"/>
</dbReference>
<dbReference type="Pfam" id="PF00015">
    <property type="entry name" value="MCPsignal"/>
    <property type="match status" value="1"/>
</dbReference>
<dbReference type="EMBL" id="PVTQ01000006">
    <property type="protein sequence ID" value="PRY89328.1"/>
    <property type="molecule type" value="Genomic_DNA"/>
</dbReference>
<evidence type="ECO:0000256" key="3">
    <source>
        <dbReference type="PROSITE-ProRule" id="PRU00284"/>
    </source>
</evidence>
<evidence type="ECO:0000313" key="9">
    <source>
        <dbReference type="Proteomes" id="UP000238392"/>
    </source>
</evidence>
<organism evidence="8 9">
    <name type="scientific">Donghicola tyrosinivorans</name>
    <dbReference type="NCBI Taxonomy" id="1652492"/>
    <lineage>
        <taxon>Bacteria</taxon>
        <taxon>Pseudomonadati</taxon>
        <taxon>Pseudomonadota</taxon>
        <taxon>Alphaproteobacteria</taxon>
        <taxon>Rhodobacterales</taxon>
        <taxon>Roseobacteraceae</taxon>
        <taxon>Donghicola</taxon>
    </lineage>
</organism>
<proteinExistence type="inferred from homology"/>
<keyword evidence="1" id="KW-0145">Chemotaxis</keyword>
<evidence type="ECO:0000256" key="6">
    <source>
        <dbReference type="SAM" id="Phobius"/>
    </source>
</evidence>
<feature type="compositionally biased region" description="Polar residues" evidence="5">
    <location>
        <begin position="1"/>
        <end position="12"/>
    </location>
</feature>
<dbReference type="Proteomes" id="UP000238392">
    <property type="component" value="Unassembled WGS sequence"/>
</dbReference>
<evidence type="ECO:0000256" key="5">
    <source>
        <dbReference type="SAM" id="MobiDB-lite"/>
    </source>
</evidence>
<dbReference type="GO" id="GO:0016020">
    <property type="term" value="C:membrane"/>
    <property type="evidence" value="ECO:0007669"/>
    <property type="project" value="InterPro"/>
</dbReference>
<reference evidence="8 9" key="1">
    <citation type="submission" date="2018-03" db="EMBL/GenBank/DDBJ databases">
        <title>Genomic Encyclopedia of Archaeal and Bacterial Type Strains, Phase II (KMG-II): from individual species to whole genera.</title>
        <authorList>
            <person name="Goeker M."/>
        </authorList>
    </citation>
    <scope>NUCLEOTIDE SEQUENCE [LARGE SCALE GENOMIC DNA]</scope>
    <source>
        <strain evidence="8 9">DSM 100212</strain>
    </source>
</reference>
<comment type="caution">
    <text evidence="8">The sequence shown here is derived from an EMBL/GenBank/DDBJ whole genome shotgun (WGS) entry which is preliminary data.</text>
</comment>
<dbReference type="InterPro" id="IPR004090">
    <property type="entry name" value="Chemotax_Me-accpt_rcpt"/>
</dbReference>
<keyword evidence="9" id="KW-1185">Reference proteome</keyword>
<feature type="transmembrane region" description="Helical" evidence="6">
    <location>
        <begin position="135"/>
        <end position="152"/>
    </location>
</feature>
<feature type="transmembrane region" description="Helical" evidence="6">
    <location>
        <begin position="105"/>
        <end position="128"/>
    </location>
</feature>
<dbReference type="InterPro" id="IPR004089">
    <property type="entry name" value="MCPsignal_dom"/>
</dbReference>